<dbReference type="Gene3D" id="1.10.10.10">
    <property type="entry name" value="Winged helix-like DNA-binding domain superfamily/Winged helix DNA-binding domain"/>
    <property type="match status" value="1"/>
</dbReference>
<proteinExistence type="inferred from homology"/>
<dbReference type="InterPro" id="IPR036390">
    <property type="entry name" value="WH_DNA-bd_sf"/>
</dbReference>
<comment type="caution">
    <text evidence="6">The sequence shown here is derived from an EMBL/GenBank/DDBJ whole genome shotgun (WGS) entry which is preliminary data.</text>
</comment>
<dbReference type="Gene3D" id="3.40.190.290">
    <property type="match status" value="1"/>
</dbReference>
<evidence type="ECO:0000259" key="5">
    <source>
        <dbReference type="PROSITE" id="PS50931"/>
    </source>
</evidence>
<keyword evidence="7" id="KW-1185">Reference proteome</keyword>
<dbReference type="InterPro" id="IPR058163">
    <property type="entry name" value="LysR-type_TF_proteobact-type"/>
</dbReference>
<evidence type="ECO:0000256" key="1">
    <source>
        <dbReference type="ARBA" id="ARBA00009437"/>
    </source>
</evidence>
<dbReference type="Proteomes" id="UP001595722">
    <property type="component" value="Unassembled WGS sequence"/>
</dbReference>
<dbReference type="InterPro" id="IPR000847">
    <property type="entry name" value="LysR_HTH_N"/>
</dbReference>
<name>A0ABV7VRS0_9GAMM</name>
<dbReference type="PANTHER" id="PTHR30537">
    <property type="entry name" value="HTH-TYPE TRANSCRIPTIONAL REGULATOR"/>
    <property type="match status" value="1"/>
</dbReference>
<dbReference type="SUPFAM" id="SSF46785">
    <property type="entry name" value="Winged helix' DNA-binding domain"/>
    <property type="match status" value="1"/>
</dbReference>
<dbReference type="CDD" id="cd08422">
    <property type="entry name" value="PBP2_CrgA_like"/>
    <property type="match status" value="1"/>
</dbReference>
<feature type="domain" description="HTH lysR-type" evidence="5">
    <location>
        <begin position="13"/>
        <end position="63"/>
    </location>
</feature>
<dbReference type="InterPro" id="IPR036388">
    <property type="entry name" value="WH-like_DNA-bd_sf"/>
</dbReference>
<protein>
    <submittedName>
        <fullName evidence="6">LysR family transcriptional regulator</fullName>
    </submittedName>
</protein>
<dbReference type="InterPro" id="IPR005119">
    <property type="entry name" value="LysR_subst-bd"/>
</dbReference>
<gene>
    <name evidence="6" type="ORF">ACFOMG_08915</name>
</gene>
<dbReference type="PROSITE" id="PS50931">
    <property type="entry name" value="HTH_LYSR"/>
    <property type="match status" value="1"/>
</dbReference>
<accession>A0ABV7VRS0</accession>
<dbReference type="RefSeq" id="WP_376866104.1">
    <property type="nucleotide sequence ID" value="NZ_JBHRYB010000005.1"/>
</dbReference>
<keyword evidence="4" id="KW-0804">Transcription</keyword>
<evidence type="ECO:0000313" key="7">
    <source>
        <dbReference type="Proteomes" id="UP001595722"/>
    </source>
</evidence>
<comment type="similarity">
    <text evidence="1">Belongs to the LysR transcriptional regulatory family.</text>
</comment>
<evidence type="ECO:0000256" key="3">
    <source>
        <dbReference type="ARBA" id="ARBA00023125"/>
    </source>
</evidence>
<dbReference type="EMBL" id="JBHRYB010000005">
    <property type="protein sequence ID" value="MFC3680220.1"/>
    <property type="molecule type" value="Genomic_DNA"/>
</dbReference>
<dbReference type="Pfam" id="PF00126">
    <property type="entry name" value="HTH_1"/>
    <property type="match status" value="1"/>
</dbReference>
<organism evidence="6 7">
    <name type="scientific">Bacterioplanoides pacificum</name>
    <dbReference type="NCBI Taxonomy" id="1171596"/>
    <lineage>
        <taxon>Bacteria</taxon>
        <taxon>Pseudomonadati</taxon>
        <taxon>Pseudomonadota</taxon>
        <taxon>Gammaproteobacteria</taxon>
        <taxon>Oceanospirillales</taxon>
        <taxon>Oceanospirillaceae</taxon>
        <taxon>Bacterioplanoides</taxon>
    </lineage>
</organism>
<evidence type="ECO:0000256" key="4">
    <source>
        <dbReference type="ARBA" id="ARBA00023163"/>
    </source>
</evidence>
<reference evidence="7" key="1">
    <citation type="journal article" date="2019" name="Int. J. Syst. Evol. Microbiol.">
        <title>The Global Catalogue of Microorganisms (GCM) 10K type strain sequencing project: providing services to taxonomists for standard genome sequencing and annotation.</title>
        <authorList>
            <consortium name="The Broad Institute Genomics Platform"/>
            <consortium name="The Broad Institute Genome Sequencing Center for Infectious Disease"/>
            <person name="Wu L."/>
            <person name="Ma J."/>
        </authorList>
    </citation>
    <scope>NUCLEOTIDE SEQUENCE [LARGE SCALE GENOMIC DNA]</scope>
    <source>
        <strain evidence="7">KCTC 42424</strain>
    </source>
</reference>
<evidence type="ECO:0000256" key="2">
    <source>
        <dbReference type="ARBA" id="ARBA00023015"/>
    </source>
</evidence>
<dbReference type="Pfam" id="PF03466">
    <property type="entry name" value="LysR_substrate"/>
    <property type="match status" value="1"/>
</dbReference>
<evidence type="ECO:0000313" key="6">
    <source>
        <dbReference type="EMBL" id="MFC3680220.1"/>
    </source>
</evidence>
<keyword evidence="3" id="KW-0238">DNA-binding</keyword>
<dbReference type="PANTHER" id="PTHR30537:SF5">
    <property type="entry name" value="HTH-TYPE TRANSCRIPTIONAL ACTIVATOR TTDR-RELATED"/>
    <property type="match status" value="1"/>
</dbReference>
<keyword evidence="2" id="KW-0805">Transcription regulation</keyword>
<dbReference type="SUPFAM" id="SSF53850">
    <property type="entry name" value="Periplasmic binding protein-like II"/>
    <property type="match status" value="1"/>
</dbReference>
<sequence>MNYNPQLLDGVLVFVEVVNAGSFTAAAEQTGHSTSYISKEISKLEARLAVRLLNRTTRSLNLTPEGELYYQQCQQLVADAQQAYHLLSGQQQQPSGLLRVSCPASFGVVRMQDIFADFLLQHPKVSLDLDLSNRKVDMVAEGFDVIIRATPKLEDSSLISRKVMAARAVTLAAPAYLQQHGTPEQPEHLAASLQQHSCITYSYLKNPRLWQFTNQYGKPIQVEVDSRVSSNSSEMELHLCRRGLGIVRLPSFMLTGELERGELVELFRDYRPLAIDIFLIYPSRKHLSARVRSFIDFVAARLSETDVSDNPPAPAGQENG</sequence>